<evidence type="ECO:0000313" key="4">
    <source>
        <dbReference type="Proteomes" id="UP001166286"/>
    </source>
</evidence>
<sequence>MGRLHDFHGRHGSSAPSTSVLHRRAATKRKPSYRVVFEEVGGKRKKLKTLLHGNSKPPTGYTFIPAGDPQLTSRCKQIAKAEGLTVYIVSTSTDPTKPLSRETHRVGYHFPSSTVDKACDTLGVTLTSTGRVLQSHLANLDERNAHPTKMNRAPTKKKQKAGSRSDPPPLFDIDSLSQAEIDTQAREALKDLFPDMPSEDLHDIIGRAFQKGKGLVGTAKDVALVRRASLAVVAHVRHVYTDYDRLLKRHPWPVARALVEQPTLDKLIQWRGAEDDAEEMDDILREVIVIPDDDDEDEENLMHENPSSLGEKAERDNSVEFIPAENLQTEAIDYAAASRLGDRNRMESPISDVVEVLEYQGQPPSYRSQPVQYDQHRHDQMEAHRRRRWDEARDRRRNEPIYMTDSNSTLLKSGSFVTVPHFQKNLEQQQLRASASGVQMTEAPKFTSSRATVYTQLIPLPKETEPNYTFKPHGVEREIRQSFSNQVIYPVEQHRPSHARRPAESSLNYSPNDPHPYRSRLYPSDVQRPIENPTTESPSFVRPREPFNNPNDVLHPHPSQYLERRHSEVILPSIEGDSFGAREQRNIDHAHPQQVNQLALDSTPNGPMFRRVVPSEYCLDSPEGSPHTKKRKFNERQPLNPHERNWNIDMPLDKSDFHQRMGERHSNTVHDYDTQAASTYYSDVQPFSPDKRIVYLPSRDVITHQGTQRPLSTDPNPGTTQSRGIHRVLKEQFQISVPSVGASRQPNSLSHSVYAQPVNDYDSPASSSATGTFPVSRKILDPSSTLRRASGMVASDERNLPGTHAVVEYPKRLESPVREIRNPFRQLAIEDRRRTEYKPSLSEEQGINHIQYDRTQSFYTSTRIQQDMYMADPETGRGQRPRGSDLDHSGQYIHSNLEASTRNPFARYPTQIILRPTRDQWNQQTDSRIQPSDMLSENRVPVRNAHSSHSGDTRSQARDCKDSRPLERRGAAEVIVLE</sequence>
<keyword evidence="4" id="KW-1185">Reference proteome</keyword>
<feature type="region of interest" description="Disordered" evidence="1">
    <location>
        <begin position="363"/>
        <end position="391"/>
    </location>
</feature>
<protein>
    <recommendedName>
        <fullName evidence="2">DUF2293 domain-containing protein</fullName>
    </recommendedName>
</protein>
<feature type="compositionally biased region" description="Basic and acidic residues" evidence="1">
    <location>
        <begin position="374"/>
        <end position="391"/>
    </location>
</feature>
<evidence type="ECO:0000256" key="1">
    <source>
        <dbReference type="SAM" id="MobiDB-lite"/>
    </source>
</evidence>
<feature type="region of interest" description="Disordered" evidence="1">
    <location>
        <begin position="617"/>
        <end position="650"/>
    </location>
</feature>
<gene>
    <name evidence="3" type="ORF">JMJ35_003361</name>
</gene>
<reference evidence="3" key="1">
    <citation type="submission" date="2023-03" db="EMBL/GenBank/DDBJ databases">
        <title>Complete genome of Cladonia borealis.</title>
        <authorList>
            <person name="Park H."/>
        </authorList>
    </citation>
    <scope>NUCLEOTIDE SEQUENCE</scope>
    <source>
        <strain evidence="3">ANT050790</strain>
    </source>
</reference>
<feature type="compositionally biased region" description="Basic and acidic residues" evidence="1">
    <location>
        <begin position="949"/>
        <end position="971"/>
    </location>
</feature>
<dbReference type="Proteomes" id="UP001166286">
    <property type="component" value="Unassembled WGS sequence"/>
</dbReference>
<dbReference type="AlphaFoldDB" id="A0AA39R6U0"/>
<proteinExistence type="predicted"/>
<evidence type="ECO:0000313" key="3">
    <source>
        <dbReference type="EMBL" id="KAK0514744.1"/>
    </source>
</evidence>
<accession>A0AA39R6U0</accession>
<feature type="compositionally biased region" description="Polar residues" evidence="1">
    <location>
        <begin position="919"/>
        <end position="935"/>
    </location>
</feature>
<feature type="region of interest" description="Disordered" evidence="1">
    <location>
        <begin position="1"/>
        <end position="27"/>
    </location>
</feature>
<feature type="region of interest" description="Disordered" evidence="1">
    <location>
        <begin position="494"/>
        <end position="554"/>
    </location>
</feature>
<feature type="compositionally biased region" description="Polar residues" evidence="1">
    <location>
        <begin position="363"/>
        <end position="372"/>
    </location>
</feature>
<feature type="region of interest" description="Disordered" evidence="1">
    <location>
        <begin position="137"/>
        <end position="172"/>
    </location>
</feature>
<comment type="caution">
    <text evidence="3">The sequence shown here is derived from an EMBL/GenBank/DDBJ whole genome shotgun (WGS) entry which is preliminary data.</text>
</comment>
<feature type="region of interest" description="Disordered" evidence="1">
    <location>
        <begin position="916"/>
        <end position="971"/>
    </location>
</feature>
<feature type="domain" description="DUF2293" evidence="2">
    <location>
        <begin position="188"/>
        <end position="271"/>
    </location>
</feature>
<dbReference type="PANTHER" id="PTHR38113">
    <property type="match status" value="1"/>
</dbReference>
<dbReference type="InterPro" id="IPR018744">
    <property type="entry name" value="DUF2293"/>
</dbReference>
<evidence type="ECO:0000259" key="2">
    <source>
        <dbReference type="Pfam" id="PF10056"/>
    </source>
</evidence>
<dbReference type="PANTHER" id="PTHR38113:SF1">
    <property type="entry name" value="DUF2293 DOMAIN-CONTAINING PROTEIN"/>
    <property type="match status" value="1"/>
</dbReference>
<feature type="compositionally biased region" description="Basic and acidic residues" evidence="1">
    <location>
        <begin position="641"/>
        <end position="650"/>
    </location>
</feature>
<dbReference type="Pfam" id="PF10056">
    <property type="entry name" value="DUF2293"/>
    <property type="match status" value="1"/>
</dbReference>
<name>A0AA39R6U0_9LECA</name>
<dbReference type="EMBL" id="JAFEKC020000005">
    <property type="protein sequence ID" value="KAK0514744.1"/>
    <property type="molecule type" value="Genomic_DNA"/>
</dbReference>
<organism evidence="3 4">
    <name type="scientific">Cladonia borealis</name>
    <dbReference type="NCBI Taxonomy" id="184061"/>
    <lineage>
        <taxon>Eukaryota</taxon>
        <taxon>Fungi</taxon>
        <taxon>Dikarya</taxon>
        <taxon>Ascomycota</taxon>
        <taxon>Pezizomycotina</taxon>
        <taxon>Lecanoromycetes</taxon>
        <taxon>OSLEUM clade</taxon>
        <taxon>Lecanoromycetidae</taxon>
        <taxon>Lecanorales</taxon>
        <taxon>Lecanorineae</taxon>
        <taxon>Cladoniaceae</taxon>
        <taxon>Cladonia</taxon>
    </lineage>
</organism>
<feature type="region of interest" description="Disordered" evidence="1">
    <location>
        <begin position="294"/>
        <end position="313"/>
    </location>
</feature>